<protein>
    <submittedName>
        <fullName evidence="3">Uncharacterized protein</fullName>
    </submittedName>
</protein>
<reference evidence="3" key="1">
    <citation type="submission" date="2016-11" db="UniProtKB">
        <authorList>
            <consortium name="WormBaseParasite"/>
        </authorList>
    </citation>
    <scope>IDENTIFICATION</scope>
</reference>
<evidence type="ECO:0000256" key="1">
    <source>
        <dbReference type="SAM" id="MobiDB-lite"/>
    </source>
</evidence>
<dbReference type="AlphaFoldDB" id="A0A1I8JRS3"/>
<evidence type="ECO:0000313" key="2">
    <source>
        <dbReference type="Proteomes" id="UP000095280"/>
    </source>
</evidence>
<organism evidence="2 3">
    <name type="scientific">Macrostomum lignano</name>
    <dbReference type="NCBI Taxonomy" id="282301"/>
    <lineage>
        <taxon>Eukaryota</taxon>
        <taxon>Metazoa</taxon>
        <taxon>Spiralia</taxon>
        <taxon>Lophotrochozoa</taxon>
        <taxon>Platyhelminthes</taxon>
        <taxon>Rhabditophora</taxon>
        <taxon>Macrostomorpha</taxon>
        <taxon>Macrostomida</taxon>
        <taxon>Macrostomidae</taxon>
        <taxon>Macrostomum</taxon>
    </lineage>
</organism>
<name>A0A1I8JRS3_9PLAT</name>
<feature type="region of interest" description="Disordered" evidence="1">
    <location>
        <begin position="227"/>
        <end position="276"/>
    </location>
</feature>
<dbReference type="Proteomes" id="UP000095280">
    <property type="component" value="Unplaced"/>
</dbReference>
<keyword evidence="2" id="KW-1185">Reference proteome</keyword>
<proteinExistence type="predicted"/>
<dbReference type="WBParaSite" id="snap_masked-unitig_37812-processed-gene-0.1-mRNA-1">
    <property type="protein sequence ID" value="snap_masked-unitig_37812-processed-gene-0.1-mRNA-1"/>
    <property type="gene ID" value="snap_masked-unitig_37812-processed-gene-0.1"/>
</dbReference>
<sequence>MRSKVPVPLSYKVSEEGAGTPAGRRAVGDLRVQVEKNHQVVVAQVTKRRTGPTPSLFTAIVKIFGARFLLVLELQNCCMFHHWHETSAMQIKAVLEPREPPSCAGLAVMVLLIPVNGALASANGKRLQVPRCKTTKTTGYQTTQRSVQRASTRLLEAHTPGKLSFPAASGADSRARAVDHLKKTAYLSAPRHLHLNCCAPFLAMVSGEERILEVPIRRRRSTPTLVLRRPRTGPAPANRSVRAPTSAGRRACRQPGATSAFSRVPRRPHRSGCSGRRREVVRELRVLGDMLKPREAASQFGARGGAGVQAGVIQNATLATHPVYGSLDTIATPRLDLLPALRPTWRSCQAGDMTEMREGWLIWGLSV</sequence>
<accession>A0A1I8JRS3</accession>
<evidence type="ECO:0000313" key="3">
    <source>
        <dbReference type="WBParaSite" id="snap_masked-unitig_37812-processed-gene-0.1-mRNA-1"/>
    </source>
</evidence>